<protein>
    <submittedName>
        <fullName evidence="9">MlaD family protein</fullName>
    </submittedName>
</protein>
<keyword evidence="6 7" id="KW-0472">Membrane</keyword>
<evidence type="ECO:0000256" key="4">
    <source>
        <dbReference type="ARBA" id="ARBA00022692"/>
    </source>
</evidence>
<dbReference type="PANTHER" id="PTHR30462:SF0">
    <property type="entry name" value="INTERMEMBRANE TRANSPORT PROTEIN YEBT"/>
    <property type="match status" value="1"/>
</dbReference>
<evidence type="ECO:0000256" key="1">
    <source>
        <dbReference type="ARBA" id="ARBA00004533"/>
    </source>
</evidence>
<feature type="domain" description="Mce/MlaD" evidence="8">
    <location>
        <begin position="167"/>
        <end position="252"/>
    </location>
</feature>
<keyword evidence="3" id="KW-0997">Cell inner membrane</keyword>
<comment type="caution">
    <text evidence="9">The sequence shown here is derived from an EMBL/GenBank/DDBJ whole genome shotgun (WGS) entry which is preliminary data.</text>
</comment>
<dbReference type="Proteomes" id="UP001216674">
    <property type="component" value="Unassembled WGS sequence"/>
</dbReference>
<feature type="transmembrane region" description="Helical" evidence="7">
    <location>
        <begin position="28"/>
        <end position="49"/>
    </location>
</feature>
<dbReference type="PANTHER" id="PTHR30462">
    <property type="entry name" value="INTERMEMBRANE TRANSPORT PROTEIN PQIB-RELATED"/>
    <property type="match status" value="1"/>
</dbReference>
<feature type="domain" description="Mce/MlaD" evidence="8">
    <location>
        <begin position="297"/>
        <end position="402"/>
    </location>
</feature>
<proteinExistence type="predicted"/>
<dbReference type="EMBL" id="JARJLM010000089">
    <property type="protein sequence ID" value="MDF3832316.1"/>
    <property type="molecule type" value="Genomic_DNA"/>
</dbReference>
<evidence type="ECO:0000256" key="7">
    <source>
        <dbReference type="SAM" id="Phobius"/>
    </source>
</evidence>
<evidence type="ECO:0000256" key="2">
    <source>
        <dbReference type="ARBA" id="ARBA00022475"/>
    </source>
</evidence>
<feature type="domain" description="Mce/MlaD" evidence="8">
    <location>
        <begin position="51"/>
        <end position="142"/>
    </location>
</feature>
<reference evidence="9 10" key="1">
    <citation type="submission" date="2023-03" db="EMBL/GenBank/DDBJ databases">
        <title>Draft assemblies of triclosan tolerant bacteria isolated from returned activated sludge.</title>
        <authorList>
            <person name="Van Hamelsveld S."/>
        </authorList>
    </citation>
    <scope>NUCLEOTIDE SEQUENCE [LARGE SCALE GENOMIC DNA]</scope>
    <source>
        <strain evidence="9 10">GW210010_S58</strain>
    </source>
</reference>
<comment type="subcellular location">
    <subcellularLocation>
        <location evidence="1">Cell inner membrane</location>
    </subcellularLocation>
</comment>
<evidence type="ECO:0000259" key="8">
    <source>
        <dbReference type="Pfam" id="PF02470"/>
    </source>
</evidence>
<organism evidence="9 10">
    <name type="scientific">Cupriavidus basilensis</name>
    <dbReference type="NCBI Taxonomy" id="68895"/>
    <lineage>
        <taxon>Bacteria</taxon>
        <taxon>Pseudomonadati</taxon>
        <taxon>Pseudomonadota</taxon>
        <taxon>Betaproteobacteria</taxon>
        <taxon>Burkholderiales</taxon>
        <taxon>Burkholderiaceae</taxon>
        <taxon>Cupriavidus</taxon>
    </lineage>
</organism>
<dbReference type="InterPro" id="IPR051800">
    <property type="entry name" value="PqiA-PqiB_transport"/>
</dbReference>
<evidence type="ECO:0000256" key="6">
    <source>
        <dbReference type="ARBA" id="ARBA00023136"/>
    </source>
</evidence>
<keyword evidence="5 7" id="KW-1133">Transmembrane helix</keyword>
<accession>A0ABT6AKK1</accession>
<dbReference type="InterPro" id="IPR003399">
    <property type="entry name" value="Mce/MlaD"/>
</dbReference>
<keyword evidence="10" id="KW-1185">Reference proteome</keyword>
<name>A0ABT6AKK1_9BURK</name>
<keyword evidence="4 7" id="KW-0812">Transmembrane</keyword>
<gene>
    <name evidence="9" type="ORF">P3W85_05035</name>
</gene>
<evidence type="ECO:0000256" key="3">
    <source>
        <dbReference type="ARBA" id="ARBA00022519"/>
    </source>
</evidence>
<keyword evidence="2" id="KW-1003">Cell membrane</keyword>
<evidence type="ECO:0000256" key="5">
    <source>
        <dbReference type="ARBA" id="ARBA00022989"/>
    </source>
</evidence>
<evidence type="ECO:0000313" key="10">
    <source>
        <dbReference type="Proteomes" id="UP001216674"/>
    </source>
</evidence>
<dbReference type="RefSeq" id="WP_276263960.1">
    <property type="nucleotide sequence ID" value="NZ_JARJLM010000089.1"/>
</dbReference>
<evidence type="ECO:0000313" key="9">
    <source>
        <dbReference type="EMBL" id="MDF3832316.1"/>
    </source>
</evidence>
<dbReference type="Pfam" id="PF02470">
    <property type="entry name" value="MlaD"/>
    <property type="match status" value="3"/>
</dbReference>
<sequence length="540" mass="58266">MASPPDLPDPDALPEAVVAPQARWRPQLIWLIPLIAVLIGVGLAVQSVLERGPTITISFRTGEGLEAGKTKLKFKDVDIGLIRSVTLSPDQKNVIASAEISKSAERLLVADSRFWVVRPRISGGTVSGLGTLLGGSFVAMDVGSATAKRRDYVGLETPPVFGSDVPGRQFVLKSEDVGSLDVGSPVFFRRLQVGQIAAYELDPDGNGVTLKVFVNAPYDKYVNEDTRFWQASGVDVSIDAAGIKLETQSVVAILVGGLAFQSLPASAGLPPAPANAQFKLFHTRLESMVRQERIVETYVFNFTKSSVRGLSVGAPVDFHGIVVGEVAAINTRFDPVKKEFSIPVEVHFYPERFTGRYASGQKGGPIARNKKAMLDTMVERGFRAQLRSGNLLTGQLYIALDFFPNAPKAAVDWSKAPAEIPTVPGGLQPLQESVEALLAKLNKLPIEGMGHDMQQTIRDAHTLLNRLDAEVIPQARGTLAAAREALDSANLAMQPDSAIQENAGDVMRELSRTAAAFRNLADYLERHPEALIRGKSDEGK</sequence>